<dbReference type="EMBL" id="CP019070">
    <property type="protein sequence ID" value="APW64588.1"/>
    <property type="molecule type" value="Genomic_DNA"/>
</dbReference>
<accession>A0A1P8KJ58</accession>
<evidence type="ECO:0000313" key="1">
    <source>
        <dbReference type="EMBL" id="APW64588.1"/>
    </source>
</evidence>
<reference evidence="1 2" key="1">
    <citation type="submission" date="2017-01" db="EMBL/GenBank/DDBJ databases">
        <title>Genome sequencing of Arcobacter sp. LPB0137.</title>
        <authorList>
            <person name="Lee G.-W."/>
            <person name="Yi H."/>
        </authorList>
    </citation>
    <scope>NUCLEOTIDE SEQUENCE [LARGE SCALE GENOMIC DNA]</scope>
    <source>
        <strain evidence="1 2">LPB0137</strain>
    </source>
</reference>
<dbReference type="RefSeq" id="WP_076083384.1">
    <property type="nucleotide sequence ID" value="NZ_CP019070.1"/>
</dbReference>
<proteinExistence type="predicted"/>
<dbReference type="STRING" id="1850254.LPB137_01415"/>
<dbReference type="AlphaFoldDB" id="A0A1P8KJ58"/>
<evidence type="ECO:0000313" key="2">
    <source>
        <dbReference type="Proteomes" id="UP000186074"/>
    </source>
</evidence>
<keyword evidence="2" id="KW-1185">Reference proteome</keyword>
<protein>
    <submittedName>
        <fullName evidence="1">Uncharacterized protein</fullName>
    </submittedName>
</protein>
<dbReference type="Proteomes" id="UP000186074">
    <property type="component" value="Chromosome"/>
</dbReference>
<gene>
    <name evidence="1" type="ORF">LPB137_01415</name>
</gene>
<dbReference type="KEGG" id="alp:LPB137_01415"/>
<name>A0A1P8KJ58_9BACT</name>
<organism evidence="1 2">
    <name type="scientific">Poseidonibacter parvus</name>
    <dbReference type="NCBI Taxonomy" id="1850254"/>
    <lineage>
        <taxon>Bacteria</taxon>
        <taxon>Pseudomonadati</taxon>
        <taxon>Campylobacterota</taxon>
        <taxon>Epsilonproteobacteria</taxon>
        <taxon>Campylobacterales</taxon>
        <taxon>Arcobacteraceae</taxon>
        <taxon>Poseidonibacter</taxon>
    </lineage>
</organism>
<sequence length="89" mass="10433">MLTELMNTVIGAKIAAEEKMKTDLKALKKDGKMKKCDFKKHIKEIEKKGKKEHKELKKHVRSMMKEIINELGLATKKDLKRLEQELKKK</sequence>